<dbReference type="KEGG" id="fcy:FRACYDRAFT_251233"/>
<dbReference type="PANTHER" id="PTHR10015:SF206">
    <property type="entry name" value="HSF-TYPE DNA-BINDING DOMAIN-CONTAINING PROTEIN"/>
    <property type="match status" value="1"/>
</dbReference>
<dbReference type="InterPro" id="IPR000232">
    <property type="entry name" value="HSF_DNA-bd"/>
</dbReference>
<dbReference type="Gene3D" id="1.10.10.10">
    <property type="entry name" value="Winged helix-like DNA-binding domain superfamily/Winged helix DNA-binding domain"/>
    <property type="match status" value="1"/>
</dbReference>
<protein>
    <recommendedName>
        <fullName evidence="3">HSF-type DNA-binding domain-containing protein</fullName>
    </recommendedName>
</protein>
<evidence type="ECO:0000313" key="4">
    <source>
        <dbReference type="EMBL" id="OEU07428.1"/>
    </source>
</evidence>
<feature type="compositionally biased region" description="Low complexity" evidence="2">
    <location>
        <begin position="8"/>
        <end position="30"/>
    </location>
</feature>
<accession>A0A1E7EN99</accession>
<dbReference type="GO" id="GO:0003700">
    <property type="term" value="F:DNA-binding transcription factor activity"/>
    <property type="evidence" value="ECO:0007669"/>
    <property type="project" value="InterPro"/>
</dbReference>
<evidence type="ECO:0000259" key="3">
    <source>
        <dbReference type="Pfam" id="PF00447"/>
    </source>
</evidence>
<evidence type="ECO:0000313" key="5">
    <source>
        <dbReference type="Proteomes" id="UP000095751"/>
    </source>
</evidence>
<feature type="region of interest" description="Disordered" evidence="2">
    <location>
        <begin position="1"/>
        <end position="34"/>
    </location>
</feature>
<sequence length="245" mass="27454">MYNIPFTTAAATASSSSSSSSNRQQNNSNAKNKRKPLFPLRLYEMLQNAEKFGFDHIISWMPDGRSFKIHIDNTDGLPNTHQNNMNKDYNGNGVAVRRRGEEAIVNVLRRSGFNQKRYKSFLRQLQLYGFERIYNGKRRGICRHDFLIRGRPDLVQNKSIEDFQNKNSITTNNTGDGNGGGASSNNSSSCGGNSNGNGSFVVVPESEQTPSELFLKTDNYNYWTPSFLSFSIPIININNTNACEG</sequence>
<dbReference type="InterPro" id="IPR036388">
    <property type="entry name" value="WH-like_DNA-bd_sf"/>
</dbReference>
<dbReference type="EMBL" id="KV784386">
    <property type="protein sequence ID" value="OEU07428.1"/>
    <property type="molecule type" value="Genomic_DNA"/>
</dbReference>
<feature type="region of interest" description="Disordered" evidence="2">
    <location>
        <begin position="159"/>
        <end position="192"/>
    </location>
</feature>
<name>A0A1E7EN99_9STRA</name>
<dbReference type="OrthoDB" id="10494605at2759"/>
<gene>
    <name evidence="4" type="ORF">FRACYDRAFT_251233</name>
</gene>
<dbReference type="AlphaFoldDB" id="A0A1E7EN99"/>
<organism evidence="4 5">
    <name type="scientific">Fragilariopsis cylindrus CCMP1102</name>
    <dbReference type="NCBI Taxonomy" id="635003"/>
    <lineage>
        <taxon>Eukaryota</taxon>
        <taxon>Sar</taxon>
        <taxon>Stramenopiles</taxon>
        <taxon>Ochrophyta</taxon>
        <taxon>Bacillariophyta</taxon>
        <taxon>Bacillariophyceae</taxon>
        <taxon>Bacillariophycidae</taxon>
        <taxon>Bacillariales</taxon>
        <taxon>Bacillariaceae</taxon>
        <taxon>Fragilariopsis</taxon>
    </lineage>
</organism>
<keyword evidence="1" id="KW-0238">DNA-binding</keyword>
<reference evidence="4 5" key="1">
    <citation type="submission" date="2016-09" db="EMBL/GenBank/DDBJ databases">
        <title>Extensive genetic diversity and differential bi-allelic expression allows diatom success in the polar Southern Ocean.</title>
        <authorList>
            <consortium name="DOE Joint Genome Institute"/>
            <person name="Mock T."/>
            <person name="Otillar R.P."/>
            <person name="Strauss J."/>
            <person name="Dupont C."/>
            <person name="Frickenhaus S."/>
            <person name="Maumus F."/>
            <person name="Mcmullan M."/>
            <person name="Sanges R."/>
            <person name="Schmutz J."/>
            <person name="Toseland A."/>
            <person name="Valas R."/>
            <person name="Veluchamy A."/>
            <person name="Ward B.J."/>
            <person name="Allen A."/>
            <person name="Barry K."/>
            <person name="Falciatore A."/>
            <person name="Ferrante M."/>
            <person name="Fortunato A.E."/>
            <person name="Gloeckner G."/>
            <person name="Gruber A."/>
            <person name="Hipkin R."/>
            <person name="Janech M."/>
            <person name="Kroth P."/>
            <person name="Leese F."/>
            <person name="Lindquist E."/>
            <person name="Lyon B.R."/>
            <person name="Martin J."/>
            <person name="Mayer C."/>
            <person name="Parker M."/>
            <person name="Quesneville H."/>
            <person name="Raymond J."/>
            <person name="Uhlig C."/>
            <person name="Valentin K.U."/>
            <person name="Worden A.Z."/>
            <person name="Armbrust E.V."/>
            <person name="Bowler C."/>
            <person name="Green B."/>
            <person name="Moulton V."/>
            <person name="Van Oosterhout C."/>
            <person name="Grigoriev I."/>
        </authorList>
    </citation>
    <scope>NUCLEOTIDE SEQUENCE [LARGE SCALE GENOMIC DNA]</scope>
    <source>
        <strain evidence="4 5">CCMP1102</strain>
    </source>
</reference>
<evidence type="ECO:0000256" key="1">
    <source>
        <dbReference type="ARBA" id="ARBA00023125"/>
    </source>
</evidence>
<dbReference type="InParanoid" id="A0A1E7EN99"/>
<keyword evidence="5" id="KW-1185">Reference proteome</keyword>
<dbReference type="Proteomes" id="UP000095751">
    <property type="component" value="Unassembled WGS sequence"/>
</dbReference>
<feature type="compositionally biased region" description="Low complexity" evidence="2">
    <location>
        <begin position="183"/>
        <end position="192"/>
    </location>
</feature>
<dbReference type="Pfam" id="PF00447">
    <property type="entry name" value="HSF_DNA-bind"/>
    <property type="match status" value="1"/>
</dbReference>
<proteinExistence type="predicted"/>
<dbReference type="PANTHER" id="PTHR10015">
    <property type="entry name" value="HEAT SHOCK TRANSCRIPTION FACTOR"/>
    <property type="match status" value="1"/>
</dbReference>
<dbReference type="GO" id="GO:0043565">
    <property type="term" value="F:sequence-specific DNA binding"/>
    <property type="evidence" value="ECO:0007669"/>
    <property type="project" value="InterPro"/>
</dbReference>
<feature type="domain" description="HSF-type DNA-binding" evidence="3">
    <location>
        <begin position="91"/>
        <end position="157"/>
    </location>
</feature>
<evidence type="ECO:0000256" key="2">
    <source>
        <dbReference type="SAM" id="MobiDB-lite"/>
    </source>
</evidence>